<gene>
    <name evidence="8" type="primary">Ervk8_0</name>
    <name evidence="8" type="ORF">NOTJUL_R14502</name>
</gene>
<dbReference type="AlphaFoldDB" id="A0A7K7WE89"/>
<comment type="caution">
    <text evidence="8">The sequence shown here is derived from an EMBL/GenBank/DDBJ whole genome shotgun (WGS) entry which is preliminary data.</text>
</comment>
<dbReference type="GO" id="GO:0004519">
    <property type="term" value="F:endonuclease activity"/>
    <property type="evidence" value="ECO:0007669"/>
    <property type="project" value="UniProtKB-KW"/>
</dbReference>
<accession>A0A7K7WE89</accession>
<organism evidence="8 9">
    <name type="scientific">Nothocercus julius</name>
    <dbReference type="NCBI Taxonomy" id="2585813"/>
    <lineage>
        <taxon>Eukaryota</taxon>
        <taxon>Metazoa</taxon>
        <taxon>Chordata</taxon>
        <taxon>Craniata</taxon>
        <taxon>Vertebrata</taxon>
        <taxon>Euteleostomi</taxon>
        <taxon>Archelosauria</taxon>
        <taxon>Archosauria</taxon>
        <taxon>Dinosauria</taxon>
        <taxon>Saurischia</taxon>
        <taxon>Theropoda</taxon>
        <taxon>Coelurosauria</taxon>
        <taxon>Aves</taxon>
        <taxon>Palaeognathae</taxon>
        <taxon>Tinamiformes</taxon>
        <taxon>Tinamidae</taxon>
        <taxon>Nothocercus</taxon>
    </lineage>
</organism>
<dbReference type="PANTHER" id="PTHR41694">
    <property type="entry name" value="ENDOGENOUS RETROVIRUS GROUP K MEMBER POL PROTEIN"/>
    <property type="match status" value="1"/>
</dbReference>
<proteinExistence type="predicted"/>
<keyword evidence="4" id="KW-0255">Endonuclease</keyword>
<evidence type="ECO:0000256" key="5">
    <source>
        <dbReference type="ARBA" id="ARBA00022801"/>
    </source>
</evidence>
<reference evidence="8 9" key="1">
    <citation type="submission" date="2019-09" db="EMBL/GenBank/DDBJ databases">
        <title>Bird 10,000 Genomes (B10K) Project - Family phase.</title>
        <authorList>
            <person name="Zhang G."/>
        </authorList>
    </citation>
    <scope>NUCLEOTIDE SEQUENCE [LARGE SCALE GENOMIC DNA]</scope>
    <source>
        <strain evidence="8">B10K-MSB-01</strain>
    </source>
</reference>
<dbReference type="InterPro" id="IPR001584">
    <property type="entry name" value="Integrase_cat-core"/>
</dbReference>
<dbReference type="GO" id="GO:0015074">
    <property type="term" value="P:DNA integration"/>
    <property type="evidence" value="ECO:0007669"/>
    <property type="project" value="InterPro"/>
</dbReference>
<dbReference type="Gene3D" id="3.30.420.10">
    <property type="entry name" value="Ribonuclease H-like superfamily/Ribonuclease H"/>
    <property type="match status" value="1"/>
</dbReference>
<feature type="non-terminal residue" evidence="8">
    <location>
        <position position="100"/>
    </location>
</feature>
<keyword evidence="2" id="KW-0548">Nucleotidyltransferase</keyword>
<evidence type="ECO:0000313" key="8">
    <source>
        <dbReference type="EMBL" id="NXA51588.1"/>
    </source>
</evidence>
<dbReference type="GO" id="GO:0003964">
    <property type="term" value="F:RNA-directed DNA polymerase activity"/>
    <property type="evidence" value="ECO:0007669"/>
    <property type="project" value="UniProtKB-KW"/>
</dbReference>
<dbReference type="OrthoDB" id="9308938at2759"/>
<dbReference type="PROSITE" id="PS50994">
    <property type="entry name" value="INTEGRASE"/>
    <property type="match status" value="1"/>
</dbReference>
<protein>
    <submittedName>
        <fullName evidence="8">POK8 protein</fullName>
    </submittedName>
</protein>
<keyword evidence="3" id="KW-0540">Nuclease</keyword>
<dbReference type="SUPFAM" id="SSF53098">
    <property type="entry name" value="Ribonuclease H-like"/>
    <property type="match status" value="1"/>
</dbReference>
<keyword evidence="5" id="KW-0378">Hydrolase</keyword>
<dbReference type="InterPro" id="IPR012337">
    <property type="entry name" value="RNaseH-like_sf"/>
</dbReference>
<dbReference type="GO" id="GO:0035613">
    <property type="term" value="F:RNA stem-loop binding"/>
    <property type="evidence" value="ECO:0007669"/>
    <property type="project" value="TreeGrafter"/>
</dbReference>
<feature type="non-terminal residue" evidence="8">
    <location>
        <position position="1"/>
    </location>
</feature>
<evidence type="ECO:0000256" key="4">
    <source>
        <dbReference type="ARBA" id="ARBA00022759"/>
    </source>
</evidence>
<dbReference type="PANTHER" id="PTHR41694:SF3">
    <property type="entry name" value="RNA-DIRECTED DNA POLYMERASE-RELATED"/>
    <property type="match status" value="1"/>
</dbReference>
<keyword evidence="1" id="KW-0808">Transferase</keyword>
<evidence type="ECO:0000259" key="7">
    <source>
        <dbReference type="PROSITE" id="PS50994"/>
    </source>
</evidence>
<evidence type="ECO:0000256" key="1">
    <source>
        <dbReference type="ARBA" id="ARBA00022679"/>
    </source>
</evidence>
<feature type="domain" description="Integrase catalytic" evidence="7">
    <location>
        <begin position="1"/>
        <end position="71"/>
    </location>
</feature>
<sequence length="100" mass="11322">IKQTTGIPHSPTGQAIVERVHGTLKAMLQKQKRGNEGYSPQERLNKALYVLNLLNREDEGKSPVLRHFDLPQTSLEEAWVEVKDPRLGQGGKPVQLITWR</sequence>
<dbReference type="InterPro" id="IPR036397">
    <property type="entry name" value="RNaseH_sf"/>
</dbReference>
<keyword evidence="9" id="KW-1185">Reference proteome</keyword>
<name>A0A7K7WE89_9AVES</name>
<evidence type="ECO:0000256" key="3">
    <source>
        <dbReference type="ARBA" id="ARBA00022722"/>
    </source>
</evidence>
<dbReference type="EMBL" id="VZSV01000111">
    <property type="protein sequence ID" value="NXA51588.1"/>
    <property type="molecule type" value="Genomic_DNA"/>
</dbReference>
<dbReference type="GO" id="GO:0016787">
    <property type="term" value="F:hydrolase activity"/>
    <property type="evidence" value="ECO:0007669"/>
    <property type="project" value="UniProtKB-KW"/>
</dbReference>
<dbReference type="Proteomes" id="UP000531559">
    <property type="component" value="Unassembled WGS sequence"/>
</dbReference>
<evidence type="ECO:0000313" key="9">
    <source>
        <dbReference type="Proteomes" id="UP000531559"/>
    </source>
</evidence>
<evidence type="ECO:0000256" key="2">
    <source>
        <dbReference type="ARBA" id="ARBA00022695"/>
    </source>
</evidence>
<evidence type="ECO:0000256" key="6">
    <source>
        <dbReference type="ARBA" id="ARBA00022918"/>
    </source>
</evidence>
<keyword evidence="6" id="KW-0695">RNA-directed DNA polymerase</keyword>